<dbReference type="PANTHER" id="PTHR38366:SF1">
    <property type="entry name" value="PROTEIN TILLER ANGLE CONTROL 1"/>
    <property type="match status" value="1"/>
</dbReference>
<dbReference type="PANTHER" id="PTHR38366">
    <property type="entry name" value="NAD-DEPENDENT PROTEIN DEACETYLASE HST1-LIKE PROTEIN"/>
    <property type="match status" value="1"/>
</dbReference>
<protein>
    <recommendedName>
        <fullName evidence="3">Protein TILLER ANGLE CONTROL 1</fullName>
    </recommendedName>
</protein>
<sequence>MKVCDLLQTHRHHLSHSFAVKMKLFAWLHRTIHPNGDYSKVSHEEKDKVGVACEGDAEQALLAEVLDGILAIGTLGQEYAIVPYEATQVVGNVEKDQTITTPKASNAGTMVTPIEIEIQKVSEDQFGSSKEEINKPLLSDQPPNAGSMIESKIRKRTTLADLFSADVDVPEYGKADDGVRRLPPVAPDSNDSKPVTGEAHRSFSKIKGSSIVKKLVMPYKGKGSPPKKKIDQIVTW</sequence>
<evidence type="ECO:0000256" key="3">
    <source>
        <dbReference type="ARBA" id="ARBA00026138"/>
    </source>
</evidence>
<feature type="region of interest" description="Disordered" evidence="4">
    <location>
        <begin position="174"/>
        <end position="202"/>
    </location>
</feature>
<name>A0AAV9FAP3_ACOCL</name>
<proteinExistence type="inferred from homology"/>
<dbReference type="GO" id="GO:0001763">
    <property type="term" value="P:morphogenesis of a branching structure"/>
    <property type="evidence" value="ECO:0007669"/>
    <property type="project" value="InterPro"/>
</dbReference>
<dbReference type="AlphaFoldDB" id="A0AAV9FAP3"/>
<dbReference type="InterPro" id="IPR044989">
    <property type="entry name" value="TAC1"/>
</dbReference>
<comment type="caution">
    <text evidence="5">The sequence shown here is derived from an EMBL/GenBank/DDBJ whole genome shotgun (WGS) entry which is preliminary data.</text>
</comment>
<reference evidence="5" key="2">
    <citation type="submission" date="2023-06" db="EMBL/GenBank/DDBJ databases">
        <authorList>
            <person name="Ma L."/>
            <person name="Liu K.-W."/>
            <person name="Li Z."/>
            <person name="Hsiao Y.-Y."/>
            <person name="Qi Y."/>
            <person name="Fu T."/>
            <person name="Tang G."/>
            <person name="Zhang D."/>
            <person name="Sun W.-H."/>
            <person name="Liu D.-K."/>
            <person name="Li Y."/>
            <person name="Chen G.-Z."/>
            <person name="Liu X.-D."/>
            <person name="Liao X.-Y."/>
            <person name="Jiang Y.-T."/>
            <person name="Yu X."/>
            <person name="Hao Y."/>
            <person name="Huang J."/>
            <person name="Zhao X.-W."/>
            <person name="Ke S."/>
            <person name="Chen Y.-Y."/>
            <person name="Wu W.-L."/>
            <person name="Hsu J.-L."/>
            <person name="Lin Y.-F."/>
            <person name="Huang M.-D."/>
            <person name="Li C.-Y."/>
            <person name="Huang L."/>
            <person name="Wang Z.-W."/>
            <person name="Zhao X."/>
            <person name="Zhong W.-Y."/>
            <person name="Peng D.-H."/>
            <person name="Ahmad S."/>
            <person name="Lan S."/>
            <person name="Zhang J.-S."/>
            <person name="Tsai W.-C."/>
            <person name="Van De Peer Y."/>
            <person name="Liu Z.-J."/>
        </authorList>
    </citation>
    <scope>NUCLEOTIDE SEQUENCE</scope>
    <source>
        <strain evidence="5">CP</strain>
        <tissue evidence="5">Leaves</tissue>
    </source>
</reference>
<dbReference type="EMBL" id="JAUJYO010000003">
    <property type="protein sequence ID" value="KAK1321667.1"/>
    <property type="molecule type" value="Genomic_DNA"/>
</dbReference>
<dbReference type="Proteomes" id="UP001180020">
    <property type="component" value="Unassembled WGS sequence"/>
</dbReference>
<reference evidence="5" key="1">
    <citation type="journal article" date="2023" name="Nat. Commun.">
        <title>Diploid and tetraploid genomes of Acorus and the evolution of monocots.</title>
        <authorList>
            <person name="Ma L."/>
            <person name="Liu K.W."/>
            <person name="Li Z."/>
            <person name="Hsiao Y.Y."/>
            <person name="Qi Y."/>
            <person name="Fu T."/>
            <person name="Tang G.D."/>
            <person name="Zhang D."/>
            <person name="Sun W.H."/>
            <person name="Liu D.K."/>
            <person name="Li Y."/>
            <person name="Chen G.Z."/>
            <person name="Liu X.D."/>
            <person name="Liao X.Y."/>
            <person name="Jiang Y.T."/>
            <person name="Yu X."/>
            <person name="Hao Y."/>
            <person name="Huang J."/>
            <person name="Zhao X.W."/>
            <person name="Ke S."/>
            <person name="Chen Y.Y."/>
            <person name="Wu W.L."/>
            <person name="Hsu J.L."/>
            <person name="Lin Y.F."/>
            <person name="Huang M.D."/>
            <person name="Li C.Y."/>
            <person name="Huang L."/>
            <person name="Wang Z.W."/>
            <person name="Zhao X."/>
            <person name="Zhong W.Y."/>
            <person name="Peng D.H."/>
            <person name="Ahmad S."/>
            <person name="Lan S."/>
            <person name="Zhang J.S."/>
            <person name="Tsai W.C."/>
            <person name="Van de Peer Y."/>
            <person name="Liu Z.J."/>
        </authorList>
    </citation>
    <scope>NUCLEOTIDE SEQUENCE</scope>
    <source>
        <strain evidence="5">CP</strain>
    </source>
</reference>
<evidence type="ECO:0000256" key="4">
    <source>
        <dbReference type="SAM" id="MobiDB-lite"/>
    </source>
</evidence>
<evidence type="ECO:0000256" key="2">
    <source>
        <dbReference type="ARBA" id="ARBA00025796"/>
    </source>
</evidence>
<organism evidence="5 6">
    <name type="scientific">Acorus calamus</name>
    <name type="common">Sweet flag</name>
    <dbReference type="NCBI Taxonomy" id="4465"/>
    <lineage>
        <taxon>Eukaryota</taxon>
        <taxon>Viridiplantae</taxon>
        <taxon>Streptophyta</taxon>
        <taxon>Embryophyta</taxon>
        <taxon>Tracheophyta</taxon>
        <taxon>Spermatophyta</taxon>
        <taxon>Magnoliopsida</taxon>
        <taxon>Liliopsida</taxon>
        <taxon>Acoraceae</taxon>
        <taxon>Acorus</taxon>
    </lineage>
</organism>
<evidence type="ECO:0000313" key="5">
    <source>
        <dbReference type="EMBL" id="KAK1321667.1"/>
    </source>
</evidence>
<evidence type="ECO:0000256" key="1">
    <source>
        <dbReference type="ARBA" id="ARBA00022604"/>
    </source>
</evidence>
<accession>A0AAV9FAP3</accession>
<gene>
    <name evidence="5" type="ORF">QJS10_CPA03g01890</name>
</gene>
<keyword evidence="1" id="KW-0341">Growth regulation</keyword>
<keyword evidence="6" id="KW-1185">Reference proteome</keyword>
<comment type="similarity">
    <text evidence="2">Belongs to the TAC family.</text>
</comment>
<evidence type="ECO:0000313" key="6">
    <source>
        <dbReference type="Proteomes" id="UP001180020"/>
    </source>
</evidence>